<name>A0AAN6QHV8_9PEZI</name>
<gene>
    <name evidence="2" type="ORF">N656DRAFT_801194</name>
</gene>
<dbReference type="AlphaFoldDB" id="A0AAN6QHV8"/>
<dbReference type="Proteomes" id="UP001302812">
    <property type="component" value="Unassembled WGS sequence"/>
</dbReference>
<feature type="region of interest" description="Disordered" evidence="1">
    <location>
        <begin position="142"/>
        <end position="202"/>
    </location>
</feature>
<dbReference type="GeneID" id="89942212"/>
<feature type="region of interest" description="Disordered" evidence="1">
    <location>
        <begin position="1"/>
        <end position="114"/>
    </location>
</feature>
<reference evidence="2" key="1">
    <citation type="journal article" date="2023" name="Mol. Phylogenet. Evol.">
        <title>Genome-scale phylogeny and comparative genomics of the fungal order Sordariales.</title>
        <authorList>
            <person name="Hensen N."/>
            <person name="Bonometti L."/>
            <person name="Westerberg I."/>
            <person name="Brannstrom I.O."/>
            <person name="Guillou S."/>
            <person name="Cros-Aarteil S."/>
            <person name="Calhoun S."/>
            <person name="Haridas S."/>
            <person name="Kuo A."/>
            <person name="Mondo S."/>
            <person name="Pangilinan J."/>
            <person name="Riley R."/>
            <person name="LaButti K."/>
            <person name="Andreopoulos B."/>
            <person name="Lipzen A."/>
            <person name="Chen C."/>
            <person name="Yan M."/>
            <person name="Daum C."/>
            <person name="Ng V."/>
            <person name="Clum A."/>
            <person name="Steindorff A."/>
            <person name="Ohm R.A."/>
            <person name="Martin F."/>
            <person name="Silar P."/>
            <person name="Natvig D.O."/>
            <person name="Lalanne C."/>
            <person name="Gautier V."/>
            <person name="Ament-Velasquez S.L."/>
            <person name="Kruys A."/>
            <person name="Hutchinson M.I."/>
            <person name="Powell A.J."/>
            <person name="Barry K."/>
            <person name="Miller A.N."/>
            <person name="Grigoriev I.V."/>
            <person name="Debuchy R."/>
            <person name="Gladieux P."/>
            <person name="Hiltunen Thoren M."/>
            <person name="Johannesson H."/>
        </authorList>
    </citation>
    <scope>NUCLEOTIDE SEQUENCE</scope>
    <source>
        <strain evidence="2">CBS 508.74</strain>
    </source>
</reference>
<dbReference type="EMBL" id="MU853358">
    <property type="protein sequence ID" value="KAK4109069.1"/>
    <property type="molecule type" value="Genomic_DNA"/>
</dbReference>
<reference evidence="2" key="2">
    <citation type="submission" date="2023-05" db="EMBL/GenBank/DDBJ databases">
        <authorList>
            <consortium name="Lawrence Berkeley National Laboratory"/>
            <person name="Steindorff A."/>
            <person name="Hensen N."/>
            <person name="Bonometti L."/>
            <person name="Westerberg I."/>
            <person name="Brannstrom I.O."/>
            <person name="Guillou S."/>
            <person name="Cros-Aarteil S."/>
            <person name="Calhoun S."/>
            <person name="Haridas S."/>
            <person name="Kuo A."/>
            <person name="Mondo S."/>
            <person name="Pangilinan J."/>
            <person name="Riley R."/>
            <person name="Labutti K."/>
            <person name="Andreopoulos B."/>
            <person name="Lipzen A."/>
            <person name="Chen C."/>
            <person name="Yanf M."/>
            <person name="Daum C."/>
            <person name="Ng V."/>
            <person name="Clum A."/>
            <person name="Ohm R."/>
            <person name="Martin F."/>
            <person name="Silar P."/>
            <person name="Natvig D."/>
            <person name="Lalanne C."/>
            <person name="Gautier V."/>
            <person name="Ament-Velasquez S.L."/>
            <person name="Kruys A."/>
            <person name="Hutchinson M.I."/>
            <person name="Powell A.J."/>
            <person name="Barry K."/>
            <person name="Miller A.N."/>
            <person name="Grigoriev I.V."/>
            <person name="Debuchy R."/>
            <person name="Gladieux P."/>
            <person name="Thoren M.H."/>
            <person name="Johannesson H."/>
        </authorList>
    </citation>
    <scope>NUCLEOTIDE SEQUENCE</scope>
    <source>
        <strain evidence="2">CBS 508.74</strain>
    </source>
</reference>
<feature type="compositionally biased region" description="Polar residues" evidence="1">
    <location>
        <begin position="102"/>
        <end position="114"/>
    </location>
</feature>
<keyword evidence="3" id="KW-1185">Reference proteome</keyword>
<feature type="compositionally biased region" description="Basic and acidic residues" evidence="1">
    <location>
        <begin position="1"/>
        <end position="31"/>
    </location>
</feature>
<feature type="compositionally biased region" description="Polar residues" evidence="1">
    <location>
        <begin position="146"/>
        <end position="184"/>
    </location>
</feature>
<organism evidence="2 3">
    <name type="scientific">Canariomyces notabilis</name>
    <dbReference type="NCBI Taxonomy" id="2074819"/>
    <lineage>
        <taxon>Eukaryota</taxon>
        <taxon>Fungi</taxon>
        <taxon>Dikarya</taxon>
        <taxon>Ascomycota</taxon>
        <taxon>Pezizomycotina</taxon>
        <taxon>Sordariomycetes</taxon>
        <taxon>Sordariomycetidae</taxon>
        <taxon>Sordariales</taxon>
        <taxon>Chaetomiaceae</taxon>
        <taxon>Canariomyces</taxon>
    </lineage>
</organism>
<sequence length="202" mass="21021">MADETHDYQAKEQNEPHPAPDGRAPDPDRSSSHGHPPSSPYEVGYRYPGSEADCNPIGPTPTPATYRDEAPPADLDPDSCSPSYHDAGHSANHGPDPLSSAYPDTSSPDSVSQAYPNTLASAYYGSHSLSQADAYAVATADHGSDPFSQAYPNTVATSHPLSPAHPNTSSPDPVSQTHHGSNPCSGADQARPNFHPGAAAAD</sequence>
<accession>A0AAN6QHV8</accession>
<evidence type="ECO:0000256" key="1">
    <source>
        <dbReference type="SAM" id="MobiDB-lite"/>
    </source>
</evidence>
<evidence type="ECO:0000313" key="3">
    <source>
        <dbReference type="Proteomes" id="UP001302812"/>
    </source>
</evidence>
<evidence type="ECO:0000313" key="2">
    <source>
        <dbReference type="EMBL" id="KAK4109069.1"/>
    </source>
</evidence>
<dbReference type="RefSeq" id="XP_064666639.1">
    <property type="nucleotide sequence ID" value="XM_064818087.1"/>
</dbReference>
<protein>
    <submittedName>
        <fullName evidence="2">Uncharacterized protein</fullName>
    </submittedName>
</protein>
<comment type="caution">
    <text evidence="2">The sequence shown here is derived from an EMBL/GenBank/DDBJ whole genome shotgun (WGS) entry which is preliminary data.</text>
</comment>
<proteinExistence type="predicted"/>